<dbReference type="OrthoDB" id="1298683at2759"/>
<proteinExistence type="predicted"/>
<accession>A0A1U7X7Q0</accession>
<gene>
    <name evidence="2" type="primary">LOC104234912</name>
</gene>
<dbReference type="PANTHER" id="PTHR47910:SF2">
    <property type="entry name" value="RIBULOSE BISPHOSPHATE CARBOXYLASE LARGE CHAIN, CATALYTIC DOMAIN-CONTAINING PROTEIN"/>
    <property type="match status" value="1"/>
</dbReference>
<dbReference type="KEGG" id="nsy:104234912"/>
<dbReference type="AlphaFoldDB" id="A0A1U7X7Q0"/>
<dbReference type="Gene3D" id="2.40.50.140">
    <property type="entry name" value="Nucleic acid-binding proteins"/>
    <property type="match status" value="1"/>
</dbReference>
<protein>
    <submittedName>
        <fullName evidence="2">Uncharacterized protein LOC104234912</fullName>
    </submittedName>
</protein>
<sequence>MEYRLNISDITPQTSEWTCKVQVIEKARARQSKDGRTRFQIAIVQDETEEQVVVALYGDDREKYQNKFTPFCTYLISTAKVRAPLSYGIPVNRFEWVLDRFTVVERIKEDNMDDPPLPAPTRLNIVSLANLDQQPRNAEFDILAIVVSCGAIKIAGVHGNKCRQIIVMDTDLSIVFLLCGETLLKLMEMS</sequence>
<organism evidence="1 2">
    <name type="scientific">Nicotiana sylvestris</name>
    <name type="common">Wood tobacco</name>
    <name type="synonym">South American tobacco</name>
    <dbReference type="NCBI Taxonomy" id="4096"/>
    <lineage>
        <taxon>Eukaryota</taxon>
        <taxon>Viridiplantae</taxon>
        <taxon>Streptophyta</taxon>
        <taxon>Embryophyta</taxon>
        <taxon>Tracheophyta</taxon>
        <taxon>Spermatophyta</taxon>
        <taxon>Magnoliopsida</taxon>
        <taxon>eudicotyledons</taxon>
        <taxon>Gunneridae</taxon>
        <taxon>Pentapetalae</taxon>
        <taxon>asterids</taxon>
        <taxon>lamiids</taxon>
        <taxon>Solanales</taxon>
        <taxon>Solanaceae</taxon>
        <taxon>Nicotianoideae</taxon>
        <taxon>Nicotianeae</taxon>
        <taxon>Nicotiana</taxon>
    </lineage>
</organism>
<dbReference type="InterPro" id="IPR012340">
    <property type="entry name" value="NA-bd_OB-fold"/>
</dbReference>
<dbReference type="RefSeq" id="XP_070008981.1">
    <property type="nucleotide sequence ID" value="XM_070152880.1"/>
</dbReference>
<dbReference type="RefSeq" id="XP_070008980.1">
    <property type="nucleotide sequence ID" value="XM_070152879.1"/>
</dbReference>
<name>A0A1U7X7Q0_NICSY</name>
<evidence type="ECO:0000313" key="2">
    <source>
        <dbReference type="RefSeq" id="XP_009786863.1"/>
    </source>
</evidence>
<dbReference type="RefSeq" id="XP_070008979.1">
    <property type="nucleotide sequence ID" value="XM_070152878.1"/>
</dbReference>
<evidence type="ECO:0000313" key="1">
    <source>
        <dbReference type="Proteomes" id="UP000189701"/>
    </source>
</evidence>
<dbReference type="RefSeq" id="XP_070008983.1">
    <property type="nucleotide sequence ID" value="XM_070152882.1"/>
</dbReference>
<dbReference type="SUPFAM" id="SSF50249">
    <property type="entry name" value="Nucleic acid-binding proteins"/>
    <property type="match status" value="1"/>
</dbReference>
<keyword evidence="1" id="KW-1185">Reference proteome</keyword>
<dbReference type="Proteomes" id="UP000189701">
    <property type="component" value="Unplaced"/>
</dbReference>
<reference evidence="2" key="2">
    <citation type="submission" date="2025-08" db="UniProtKB">
        <authorList>
            <consortium name="RefSeq"/>
        </authorList>
    </citation>
    <scope>IDENTIFICATION</scope>
    <source>
        <tissue evidence="2">Leaf</tissue>
    </source>
</reference>
<reference evidence="1" key="1">
    <citation type="journal article" date="2013" name="Genome Biol.">
        <title>Reference genomes and transcriptomes of Nicotiana sylvestris and Nicotiana tomentosiformis.</title>
        <authorList>
            <person name="Sierro N."/>
            <person name="Battey J.N."/>
            <person name="Ouadi S."/>
            <person name="Bovet L."/>
            <person name="Goepfert S."/>
            <person name="Bakaher N."/>
            <person name="Peitsch M.C."/>
            <person name="Ivanov N.V."/>
        </authorList>
    </citation>
    <scope>NUCLEOTIDE SEQUENCE [LARGE SCALE GENOMIC DNA]</scope>
</reference>
<dbReference type="RefSeq" id="XP_009786863.1">
    <property type="nucleotide sequence ID" value="XM_009788561.1"/>
</dbReference>
<dbReference type="GeneID" id="104234912"/>
<dbReference type="PANTHER" id="PTHR47910">
    <property type="entry name" value="RIBULOSE BISPHOSPHATE CARBOXYLASE LARGE CHAIN, CATALYTIC DOMAIN-CONTAINING PROTEIN"/>
    <property type="match status" value="1"/>
</dbReference>